<accession>A0ABZ0P4J4</accession>
<dbReference type="Proteomes" id="UP001302367">
    <property type="component" value="Chromosome 7"/>
</dbReference>
<name>A0ABZ0P4J4_CERBT</name>
<keyword evidence="2" id="KW-1185">Reference proteome</keyword>
<sequence length="61" mass="6884">MRIERNEDGWDGTYLMRKGTAQPPVYMTTGGIQERTSISKQVQSTYFDIASGYIHVPSVQS</sequence>
<evidence type="ECO:0000313" key="2">
    <source>
        <dbReference type="Proteomes" id="UP001302367"/>
    </source>
</evidence>
<dbReference type="GeneID" id="90644733"/>
<evidence type="ECO:0000313" key="1">
    <source>
        <dbReference type="EMBL" id="WPB06602.1"/>
    </source>
</evidence>
<reference evidence="1 2" key="1">
    <citation type="submission" date="2023-09" db="EMBL/GenBank/DDBJ databases">
        <title>Complete-Gapless Cercospora beticola genome.</title>
        <authorList>
            <person name="Wyatt N.A."/>
            <person name="Spanner R.E."/>
            <person name="Bolton M.D."/>
        </authorList>
    </citation>
    <scope>NUCLEOTIDE SEQUENCE [LARGE SCALE GENOMIC DNA]</scope>
    <source>
        <strain evidence="1">Cb09-40</strain>
    </source>
</reference>
<organism evidence="1 2">
    <name type="scientific">Cercospora beticola</name>
    <name type="common">Sugarbeet leaf spot fungus</name>
    <dbReference type="NCBI Taxonomy" id="122368"/>
    <lineage>
        <taxon>Eukaryota</taxon>
        <taxon>Fungi</taxon>
        <taxon>Dikarya</taxon>
        <taxon>Ascomycota</taxon>
        <taxon>Pezizomycotina</taxon>
        <taxon>Dothideomycetes</taxon>
        <taxon>Dothideomycetidae</taxon>
        <taxon>Mycosphaerellales</taxon>
        <taxon>Mycosphaerellaceae</taxon>
        <taxon>Cercospora</taxon>
    </lineage>
</organism>
<dbReference type="EMBL" id="CP134190">
    <property type="protein sequence ID" value="WPB06602.1"/>
    <property type="molecule type" value="Genomic_DNA"/>
</dbReference>
<dbReference type="RefSeq" id="XP_065459461.1">
    <property type="nucleotide sequence ID" value="XM_065603389.1"/>
</dbReference>
<proteinExistence type="predicted"/>
<protein>
    <submittedName>
        <fullName evidence="1">Uncharacterized protein</fullName>
    </submittedName>
</protein>
<gene>
    <name evidence="1" type="ORF">RHO25_011259</name>
</gene>